<dbReference type="AlphaFoldDB" id="A0A8M8V6Y3"/>
<keyword evidence="1" id="KW-1133">Transmembrane helix</keyword>
<evidence type="ECO:0000313" key="3">
    <source>
        <dbReference type="RefSeq" id="XP_020554798.1"/>
    </source>
</evidence>
<organism evidence="2 3">
    <name type="scientific">Sesamum indicum</name>
    <name type="common">Oriental sesame</name>
    <name type="synonym">Sesamum orientale</name>
    <dbReference type="NCBI Taxonomy" id="4182"/>
    <lineage>
        <taxon>Eukaryota</taxon>
        <taxon>Viridiplantae</taxon>
        <taxon>Streptophyta</taxon>
        <taxon>Embryophyta</taxon>
        <taxon>Tracheophyta</taxon>
        <taxon>Spermatophyta</taxon>
        <taxon>Magnoliopsida</taxon>
        <taxon>eudicotyledons</taxon>
        <taxon>Gunneridae</taxon>
        <taxon>Pentapetalae</taxon>
        <taxon>asterids</taxon>
        <taxon>lamiids</taxon>
        <taxon>Lamiales</taxon>
        <taxon>Pedaliaceae</taxon>
        <taxon>Sesamum</taxon>
    </lineage>
</organism>
<dbReference type="PANTHER" id="PTHR36722:SF1">
    <property type="entry name" value="TYPE 2 DNA TOPOISOMERASE 6 SUBUNIT B-LIKE"/>
    <property type="match status" value="1"/>
</dbReference>
<keyword evidence="1" id="KW-0812">Transmembrane</keyword>
<dbReference type="PANTHER" id="PTHR36722">
    <property type="entry name" value="TYPE 2 DNA TOPOISOMERASE 6 SUBUNIT B-LIKE"/>
    <property type="match status" value="1"/>
</dbReference>
<dbReference type="InterPro" id="IPR034566">
    <property type="entry name" value="MTOPVIB_plant"/>
</dbReference>
<dbReference type="RefSeq" id="XP_020554798.1">
    <property type="nucleotide sequence ID" value="XM_020699139.1"/>
</dbReference>
<sequence length="544" mass="61610">MEVNSVEKICKFLISCAFQRCRMLDDFCRLSVYLKPEPPLVRISGMHRTSVLAWMKMFYEIVICSSSTVSDTGIGSTLEEFHELKYQNDPCLASKWDGVLCIATTRISDKEIHHLKIDLKEVFSSRRLVRLPSRTKNGAKFSGTEVSVSMYEEIDGLLTMLSVFVQKMLLLKPPKIAVELSVESAHCVESQSQSIVLQNSCCALPMHSENIDHLKLGFQEYVSKHGNRLVEACHSCFSTGNNLKIGTGIAHSRRNQQSTGQVMEVVIIISEISIPAESSCLRLYGRRTEVLYFRDFFPCSISQSSLDALASIEWKNYGLVLKRIGDQDGVTLLEWENLPPCMHIDIVLHRYHKQYPQVLWRVIYVIFFCVLIVMKLWSLHCRQFGHAHLFLARVCFLTCCRAMMLPCTGNNQIDKSLTRKGVKLALKELKQNNAGVLLSERAVKICSYAPDLAKTLSGLILSSHDKNFQGECFSLLGLQFQENERNIVENCIKDKIISVVARNDRTSWGTRDAPCLFVDDAPQESYGLDEECDGSEEALGYWDV</sequence>
<evidence type="ECO:0000256" key="1">
    <source>
        <dbReference type="SAM" id="Phobius"/>
    </source>
</evidence>
<keyword evidence="2" id="KW-1185">Reference proteome</keyword>
<dbReference type="GeneID" id="105178359"/>
<accession>A0A8M8V6Y3</accession>
<feature type="transmembrane region" description="Helical" evidence="1">
    <location>
        <begin position="358"/>
        <end position="377"/>
    </location>
</feature>
<dbReference type="Proteomes" id="UP000504604">
    <property type="component" value="Linkage group LG15"/>
</dbReference>
<dbReference type="GO" id="GO:0030674">
    <property type="term" value="F:protein-macromolecule adaptor activity"/>
    <property type="evidence" value="ECO:0007669"/>
    <property type="project" value="TreeGrafter"/>
</dbReference>
<reference evidence="3" key="1">
    <citation type="submission" date="2025-08" db="UniProtKB">
        <authorList>
            <consortium name="RefSeq"/>
        </authorList>
    </citation>
    <scope>IDENTIFICATION</scope>
</reference>
<dbReference type="KEGG" id="sind:105178359"/>
<proteinExistence type="predicted"/>
<dbReference type="OrthoDB" id="1918529at2759"/>
<keyword evidence="1" id="KW-0472">Membrane</keyword>
<name>A0A8M8V6Y3_SESIN</name>
<dbReference type="GO" id="GO:0042138">
    <property type="term" value="P:meiotic DNA double-strand break formation"/>
    <property type="evidence" value="ECO:0007669"/>
    <property type="project" value="InterPro"/>
</dbReference>
<dbReference type="GO" id="GO:0000793">
    <property type="term" value="C:condensed chromosome"/>
    <property type="evidence" value="ECO:0007669"/>
    <property type="project" value="TreeGrafter"/>
</dbReference>
<evidence type="ECO:0000313" key="2">
    <source>
        <dbReference type="Proteomes" id="UP000504604"/>
    </source>
</evidence>
<dbReference type="GO" id="GO:0007131">
    <property type="term" value="P:reciprocal meiotic recombination"/>
    <property type="evidence" value="ECO:0007669"/>
    <property type="project" value="TreeGrafter"/>
</dbReference>
<gene>
    <name evidence="3" type="primary">LOC105178359</name>
</gene>
<protein>
    <submittedName>
        <fullName evidence="3">LOW QUALITY PROTEIN: type 2 DNA topoisomerase 6 subunit B-like</fullName>
    </submittedName>
</protein>